<evidence type="ECO:0000313" key="2">
    <source>
        <dbReference type="EMBL" id="GLQ23860.1"/>
    </source>
</evidence>
<comment type="caution">
    <text evidence="2">The sequence shown here is derived from an EMBL/GenBank/DDBJ whole genome shotgun (WGS) entry which is preliminary data.</text>
</comment>
<evidence type="ECO:0000313" key="3">
    <source>
        <dbReference type="Proteomes" id="UP001161391"/>
    </source>
</evidence>
<organism evidence="2 3">
    <name type="scientific">Algimonas ampicilliniresistens</name>
    <dbReference type="NCBI Taxonomy" id="1298735"/>
    <lineage>
        <taxon>Bacteria</taxon>
        <taxon>Pseudomonadati</taxon>
        <taxon>Pseudomonadota</taxon>
        <taxon>Alphaproteobacteria</taxon>
        <taxon>Maricaulales</taxon>
        <taxon>Robiginitomaculaceae</taxon>
        <taxon>Algimonas</taxon>
    </lineage>
</organism>
<gene>
    <name evidence="2" type="ORF">GCM10007853_17340</name>
</gene>
<reference evidence="2" key="1">
    <citation type="journal article" date="2014" name="Int. J. Syst. Evol. Microbiol.">
        <title>Complete genome of a new Firmicutes species belonging to the dominant human colonic microbiota ('Ruminococcus bicirculans') reveals two chromosomes and a selective capacity to utilize plant glucans.</title>
        <authorList>
            <consortium name="NISC Comparative Sequencing Program"/>
            <person name="Wegmann U."/>
            <person name="Louis P."/>
            <person name="Goesmann A."/>
            <person name="Henrissat B."/>
            <person name="Duncan S.H."/>
            <person name="Flint H.J."/>
        </authorList>
    </citation>
    <scope>NUCLEOTIDE SEQUENCE</scope>
    <source>
        <strain evidence="2">NBRC 108219</strain>
    </source>
</reference>
<dbReference type="EMBL" id="BSNK01000002">
    <property type="protein sequence ID" value="GLQ23860.1"/>
    <property type="molecule type" value="Genomic_DNA"/>
</dbReference>
<dbReference type="Pfam" id="PF11843">
    <property type="entry name" value="DUF3363"/>
    <property type="match status" value="1"/>
</dbReference>
<dbReference type="InterPro" id="IPR005094">
    <property type="entry name" value="Endonuclease_MobA/VirD2"/>
</dbReference>
<proteinExistence type="predicted"/>
<accession>A0ABQ5V9Y5</accession>
<dbReference type="InterPro" id="IPR021795">
    <property type="entry name" value="DUF3363"/>
</dbReference>
<feature type="domain" description="MobA/VirD2-like nuclease" evidence="1">
    <location>
        <begin position="23"/>
        <end position="131"/>
    </location>
</feature>
<keyword evidence="3" id="KW-1185">Reference proteome</keyword>
<sequence length="583" mass="65437">MIKGSFKTHAVGKHIGLKKHVDYIQRDGTDEHGGRAELYGSEIDQVEGLDERKSLANDVAKTWKDDRHHFRFIVAPEDAAQLADLRAYTTDLVTEMENELGTKLEWLAADHHNTANPHTHLIVRGVRDNGNDLVIPRRYLSYGMRRHAEQLVEAELGPMTQIEGRVRLAKTVEAERVTDLDRALSKQAEQGVIDLSGPAQRGRVWHRRLMIRRLRHLSVLGLAEPQGGGHWRIEPDSIDRLRQMGERGDIVKALHSAMKGQAPSIVTEDNIFDPNRLGSRSVTGRVTRFGKIDDTHSDGYVVIEALDGRLVHAAVADDETFETLQAGQVVTFEPHHKGPRSIDRSISEFADQNGGIYSEARHATEGDRVSADYARAHVRRLEALRRQKYVVRRPDGSWRIPSEYLDRAADYETERAKRLPTSVRRDSRLTLREMETARGVTWIDRKLTGSGNPVLRSKEIQAAMAKRVTVLKGMGFEKDEAGRLPSAALEKLEAIDLGDAASGISVETGKSYTPLGDFRHVDGIYSKAIERPSGKFAVIERSKDFTLVPWRPVMENRLSRSIRGRVSLSGISWDVIGRQGQAR</sequence>
<dbReference type="Pfam" id="PF03432">
    <property type="entry name" value="Relaxase"/>
    <property type="match status" value="1"/>
</dbReference>
<evidence type="ECO:0000259" key="1">
    <source>
        <dbReference type="Pfam" id="PF03432"/>
    </source>
</evidence>
<protein>
    <submittedName>
        <fullName evidence="2">Conjugal transfer protein TraI</fullName>
    </submittedName>
</protein>
<dbReference type="Proteomes" id="UP001161391">
    <property type="component" value="Unassembled WGS sequence"/>
</dbReference>
<name>A0ABQ5V9Y5_9PROT</name>
<reference evidence="2" key="2">
    <citation type="submission" date="2023-01" db="EMBL/GenBank/DDBJ databases">
        <title>Draft genome sequence of Algimonas ampicilliniresistens strain NBRC 108219.</title>
        <authorList>
            <person name="Sun Q."/>
            <person name="Mori K."/>
        </authorList>
    </citation>
    <scope>NUCLEOTIDE SEQUENCE</scope>
    <source>
        <strain evidence="2">NBRC 108219</strain>
    </source>
</reference>